<name>A0A200PYC5_MACCD</name>
<dbReference type="Proteomes" id="UP000195402">
    <property type="component" value="Unassembled WGS sequence"/>
</dbReference>
<dbReference type="PANTHER" id="PTHR33147:SF106">
    <property type="entry name" value="DEFENSIN-LIKE PROTEIN 11"/>
    <property type="match status" value="1"/>
</dbReference>
<dbReference type="STRING" id="56857.A0A200PYC5"/>
<organism evidence="4 5">
    <name type="scientific">Macleaya cordata</name>
    <name type="common">Five-seeded plume-poppy</name>
    <name type="synonym">Bocconia cordata</name>
    <dbReference type="NCBI Taxonomy" id="56857"/>
    <lineage>
        <taxon>Eukaryota</taxon>
        <taxon>Viridiplantae</taxon>
        <taxon>Streptophyta</taxon>
        <taxon>Embryophyta</taxon>
        <taxon>Tracheophyta</taxon>
        <taxon>Spermatophyta</taxon>
        <taxon>Magnoliopsida</taxon>
        <taxon>Ranunculales</taxon>
        <taxon>Papaveraceae</taxon>
        <taxon>Papaveroideae</taxon>
        <taxon>Macleaya</taxon>
    </lineage>
</organism>
<dbReference type="PANTHER" id="PTHR33147">
    <property type="entry name" value="DEFENSIN-LIKE PROTEIN 1"/>
    <property type="match status" value="1"/>
</dbReference>
<reference evidence="4 5" key="1">
    <citation type="journal article" date="2017" name="Mol. Plant">
        <title>The Genome of Medicinal Plant Macleaya cordata Provides New Insights into Benzylisoquinoline Alkaloids Metabolism.</title>
        <authorList>
            <person name="Liu X."/>
            <person name="Liu Y."/>
            <person name="Huang P."/>
            <person name="Ma Y."/>
            <person name="Qing Z."/>
            <person name="Tang Q."/>
            <person name="Cao H."/>
            <person name="Cheng P."/>
            <person name="Zheng Y."/>
            <person name="Yuan Z."/>
            <person name="Zhou Y."/>
            <person name="Liu J."/>
            <person name="Tang Z."/>
            <person name="Zhuo Y."/>
            <person name="Zhang Y."/>
            <person name="Yu L."/>
            <person name="Huang J."/>
            <person name="Yang P."/>
            <person name="Peng Q."/>
            <person name="Zhang J."/>
            <person name="Jiang W."/>
            <person name="Zhang Z."/>
            <person name="Lin K."/>
            <person name="Ro D.K."/>
            <person name="Chen X."/>
            <person name="Xiong X."/>
            <person name="Shang Y."/>
            <person name="Huang S."/>
            <person name="Zeng J."/>
        </authorList>
    </citation>
    <scope>NUCLEOTIDE SEQUENCE [LARGE SCALE GENOMIC DNA]</scope>
    <source>
        <strain evidence="5">cv. BLH2017</strain>
        <tissue evidence="4">Root</tissue>
    </source>
</reference>
<dbReference type="PRINTS" id="PR00288">
    <property type="entry name" value="PUROTHIONIN"/>
</dbReference>
<gene>
    <name evidence="4" type="ORF">BVC80_8891g23</name>
</gene>
<evidence type="ECO:0000256" key="2">
    <source>
        <dbReference type="ARBA" id="ARBA00023157"/>
    </source>
</evidence>
<proteinExistence type="predicted"/>
<evidence type="ECO:0000259" key="3">
    <source>
        <dbReference type="SMART" id="SM00505"/>
    </source>
</evidence>
<dbReference type="GO" id="GO:0006952">
    <property type="term" value="P:defense response"/>
    <property type="evidence" value="ECO:0007669"/>
    <property type="project" value="InterPro"/>
</dbReference>
<dbReference type="CDD" id="cd00107">
    <property type="entry name" value="Knot1"/>
    <property type="match status" value="1"/>
</dbReference>
<evidence type="ECO:0000256" key="1">
    <source>
        <dbReference type="ARBA" id="ARBA00022729"/>
    </source>
</evidence>
<feature type="domain" description="Knottins-like" evidence="3">
    <location>
        <begin position="21"/>
        <end position="66"/>
    </location>
</feature>
<comment type="caution">
    <text evidence="4">The sequence shown here is derived from an EMBL/GenBank/DDBJ whole genome shotgun (WGS) entry which is preliminary data.</text>
</comment>
<evidence type="ECO:0000313" key="4">
    <source>
        <dbReference type="EMBL" id="OVA03208.1"/>
    </source>
</evidence>
<sequence>MHAEDEMVMVAEAGKQKGPRLCESPSHRFKWLCNSDRNCASVCKSEGFLDGHCRGFRHRCFCRQPCSN</sequence>
<dbReference type="EMBL" id="MVGT01003785">
    <property type="protein sequence ID" value="OVA03208.1"/>
    <property type="molecule type" value="Genomic_DNA"/>
</dbReference>
<dbReference type="InterPro" id="IPR003614">
    <property type="entry name" value="Knottins"/>
</dbReference>
<keyword evidence="2" id="KW-1015">Disulfide bond</keyword>
<keyword evidence="5" id="KW-1185">Reference proteome</keyword>
<dbReference type="AlphaFoldDB" id="A0A200PYC5"/>
<dbReference type="Gene3D" id="3.30.30.10">
    <property type="entry name" value="Knottin, scorpion toxin-like"/>
    <property type="match status" value="1"/>
</dbReference>
<dbReference type="InterPro" id="IPR008176">
    <property type="entry name" value="Defensin_plant"/>
</dbReference>
<dbReference type="InterPro" id="IPR036574">
    <property type="entry name" value="Scorpion_toxin-like_sf"/>
</dbReference>
<dbReference type="SMART" id="SM00505">
    <property type="entry name" value="Knot1"/>
    <property type="match status" value="1"/>
</dbReference>
<keyword evidence="1" id="KW-0732">Signal</keyword>
<protein>
    <submittedName>
        <fullName evidence="4">Knottin</fullName>
    </submittedName>
</protein>
<dbReference type="InParanoid" id="A0A200PYC5"/>
<dbReference type="OrthoDB" id="1063609at2759"/>
<evidence type="ECO:0000313" key="5">
    <source>
        <dbReference type="Proteomes" id="UP000195402"/>
    </source>
</evidence>
<dbReference type="OMA" id="RHRCFCR"/>
<accession>A0A200PYC5</accession>
<dbReference type="SUPFAM" id="SSF57095">
    <property type="entry name" value="Scorpion toxin-like"/>
    <property type="match status" value="1"/>
</dbReference>
<dbReference type="Pfam" id="PF00304">
    <property type="entry name" value="Gamma-thionin"/>
    <property type="match status" value="1"/>
</dbReference>